<sequence>MEENIIVKHLEESKREIDELAVISINIVDMIFRLKGNPETFNSDQSDLMFGLQTLVSNHLEILAWDATMVADVEYQEGEEKESSFFDYIAELNELLIMSKSVIDMGNSPQISFYESPVDSERAEMMFNLQIVLSDHIHSFVDEVDSLYHGFYGAELNESKLDGTAVFDASYKFK</sequence>
<dbReference type="KEGG" id="lol:LACOL_1495"/>
<keyword evidence="2" id="KW-1185">Reference proteome</keyword>
<reference evidence="1 2" key="1">
    <citation type="journal article" date="2015" name="Genome Announc.">
        <title>Expanding the biotechnology potential of lactobacilli through comparative genomics of 213 strains and associated genera.</title>
        <authorList>
            <person name="Sun Z."/>
            <person name="Harris H.M."/>
            <person name="McCann A."/>
            <person name="Guo C."/>
            <person name="Argimon S."/>
            <person name="Zhang W."/>
            <person name="Yang X."/>
            <person name="Jeffery I.B."/>
            <person name="Cooney J.C."/>
            <person name="Kagawa T.F."/>
            <person name="Liu W."/>
            <person name="Song Y."/>
            <person name="Salvetti E."/>
            <person name="Wrobel A."/>
            <person name="Rasinkangas P."/>
            <person name="Parkhill J."/>
            <person name="Rea M.C."/>
            <person name="O'Sullivan O."/>
            <person name="Ritari J."/>
            <person name="Douillard F.P."/>
            <person name="Paul Ross R."/>
            <person name="Yang R."/>
            <person name="Briner A.E."/>
            <person name="Felis G.E."/>
            <person name="de Vos W.M."/>
            <person name="Barrangou R."/>
            <person name="Klaenhammer T.R."/>
            <person name="Caufield P.W."/>
            <person name="Cui Y."/>
            <person name="Zhang H."/>
            <person name="O'Toole P.W."/>
        </authorList>
    </citation>
    <scope>NUCLEOTIDE SEQUENCE [LARGE SCALE GENOMIC DNA]</scope>
    <source>
        <strain evidence="1 2">DSM 15707</strain>
    </source>
</reference>
<organism evidence="1 2">
    <name type="scientific">Paucilactobacillus oligofermentans DSM 15707 = LMG 22743</name>
    <dbReference type="NCBI Taxonomy" id="1423778"/>
    <lineage>
        <taxon>Bacteria</taxon>
        <taxon>Bacillati</taxon>
        <taxon>Bacillota</taxon>
        <taxon>Bacilli</taxon>
        <taxon>Lactobacillales</taxon>
        <taxon>Lactobacillaceae</taxon>
        <taxon>Paucilactobacillus</taxon>
    </lineage>
</organism>
<dbReference type="PATRIC" id="fig|1423778.4.peg.216"/>
<gene>
    <name evidence="1" type="ORF">FC70_GL000199</name>
</gene>
<comment type="caution">
    <text evidence="1">The sequence shown here is derived from an EMBL/GenBank/DDBJ whole genome shotgun (WGS) entry which is preliminary data.</text>
</comment>
<evidence type="ECO:0000313" key="2">
    <source>
        <dbReference type="Proteomes" id="UP000051697"/>
    </source>
</evidence>
<dbReference type="RefSeq" id="WP_057889159.1">
    <property type="nucleotide sequence ID" value="NZ_AZFE01000003.1"/>
</dbReference>
<name>A0A0R1RME1_9LACO</name>
<accession>A0A0R1RME1</accession>
<dbReference type="AlphaFoldDB" id="A0A0R1RME1"/>
<protein>
    <submittedName>
        <fullName evidence="1">Uncharacterized protein</fullName>
    </submittedName>
</protein>
<dbReference type="Proteomes" id="UP000051697">
    <property type="component" value="Unassembled WGS sequence"/>
</dbReference>
<evidence type="ECO:0000313" key="1">
    <source>
        <dbReference type="EMBL" id="KRL57729.1"/>
    </source>
</evidence>
<proteinExistence type="predicted"/>
<dbReference type="EMBL" id="AZFE01000003">
    <property type="protein sequence ID" value="KRL57729.1"/>
    <property type="molecule type" value="Genomic_DNA"/>
</dbReference>
<dbReference type="STRING" id="1423778.FC70_GL000199"/>